<dbReference type="Gene3D" id="3.10.105.10">
    <property type="entry name" value="Dipeptide-binding Protein, Domain 3"/>
    <property type="match status" value="1"/>
</dbReference>
<dbReference type="STRING" id="201973.SAMN04488025_10793"/>
<feature type="domain" description="Solute-binding protein family 5" evidence="7">
    <location>
        <begin position="85"/>
        <end position="473"/>
    </location>
</feature>
<dbReference type="InterPro" id="IPR000914">
    <property type="entry name" value="SBP_5_dom"/>
</dbReference>
<dbReference type="PROSITE" id="PS01040">
    <property type="entry name" value="SBP_BACTERIAL_5"/>
    <property type="match status" value="1"/>
</dbReference>
<dbReference type="EMBL" id="FOOK01000007">
    <property type="protein sequence ID" value="SFF88126.1"/>
    <property type="molecule type" value="Genomic_DNA"/>
</dbReference>
<feature type="chain" id="PRO_5039508368" evidence="6">
    <location>
        <begin position="27"/>
        <end position="552"/>
    </location>
</feature>
<keyword evidence="5" id="KW-0571">Peptide transport</keyword>
<dbReference type="AlphaFoldDB" id="A0A1I2MFI4"/>
<dbReference type="InterPro" id="IPR039424">
    <property type="entry name" value="SBP_5"/>
</dbReference>
<reference evidence="8 9" key="1">
    <citation type="submission" date="2016-10" db="EMBL/GenBank/DDBJ databases">
        <authorList>
            <person name="de Groot N.N."/>
        </authorList>
    </citation>
    <scope>NUCLEOTIDE SEQUENCE [LARGE SCALE GENOMIC DNA]</scope>
    <source>
        <strain evidence="8 9">DSM 44945</strain>
    </source>
</reference>
<accession>A0A1I2MFI4</accession>
<keyword evidence="9" id="KW-1185">Reference proteome</keyword>
<dbReference type="CDD" id="cd08504">
    <property type="entry name" value="PBP2_OppA"/>
    <property type="match status" value="1"/>
</dbReference>
<dbReference type="InterPro" id="IPR030678">
    <property type="entry name" value="Peptide/Ni-bd"/>
</dbReference>
<evidence type="ECO:0000256" key="5">
    <source>
        <dbReference type="ARBA" id="ARBA00022856"/>
    </source>
</evidence>
<organism evidence="8 9">
    <name type="scientific">Planifilum fulgidum</name>
    <dbReference type="NCBI Taxonomy" id="201973"/>
    <lineage>
        <taxon>Bacteria</taxon>
        <taxon>Bacillati</taxon>
        <taxon>Bacillota</taxon>
        <taxon>Bacilli</taxon>
        <taxon>Bacillales</taxon>
        <taxon>Thermoactinomycetaceae</taxon>
        <taxon>Planifilum</taxon>
    </lineage>
</organism>
<dbReference type="FunFam" id="3.10.105.10:FF:000001">
    <property type="entry name" value="Oligopeptide ABC transporter, oligopeptide-binding protein"/>
    <property type="match status" value="1"/>
</dbReference>
<dbReference type="PROSITE" id="PS51257">
    <property type="entry name" value="PROKAR_LIPOPROTEIN"/>
    <property type="match status" value="1"/>
</dbReference>
<evidence type="ECO:0000256" key="2">
    <source>
        <dbReference type="ARBA" id="ARBA00005695"/>
    </source>
</evidence>
<keyword evidence="3" id="KW-0813">Transport</keyword>
<protein>
    <submittedName>
        <fullName evidence="8">Oligopeptide transport system substrate-binding protein</fullName>
    </submittedName>
</protein>
<dbReference type="PANTHER" id="PTHR30290">
    <property type="entry name" value="PERIPLASMIC BINDING COMPONENT OF ABC TRANSPORTER"/>
    <property type="match status" value="1"/>
</dbReference>
<dbReference type="PANTHER" id="PTHR30290:SF79">
    <property type="entry name" value="DIPEPTIDE-BINDING PROTEIN DPPE"/>
    <property type="match status" value="1"/>
</dbReference>
<dbReference type="GO" id="GO:0043190">
    <property type="term" value="C:ATP-binding cassette (ABC) transporter complex"/>
    <property type="evidence" value="ECO:0007669"/>
    <property type="project" value="InterPro"/>
</dbReference>
<dbReference type="GO" id="GO:1904680">
    <property type="term" value="F:peptide transmembrane transporter activity"/>
    <property type="evidence" value="ECO:0007669"/>
    <property type="project" value="TreeGrafter"/>
</dbReference>
<evidence type="ECO:0000259" key="7">
    <source>
        <dbReference type="Pfam" id="PF00496"/>
    </source>
</evidence>
<evidence type="ECO:0000256" key="4">
    <source>
        <dbReference type="ARBA" id="ARBA00022729"/>
    </source>
</evidence>
<evidence type="ECO:0000256" key="3">
    <source>
        <dbReference type="ARBA" id="ARBA00022448"/>
    </source>
</evidence>
<dbReference type="OrthoDB" id="9801912at2"/>
<sequence>MKKGKWTGKLSAILVAFALVFTAACGGGSDQGKGSEELAEEQVLNVGRVRSEPPSLDPATATDQTSGTILNQVMEGLVRIAPDGKPQPAVAEKWEVSKDGKEITFHLRKDAKWSNGDPVTAHDFEYAWKRVLDPKKKPPADYAYQLYYLKNGEKYNKGKAKAEDVGVKAVDDHTLKVELEQPTPYFVSLTSFYTLFPVNKKVAEKNDKWAAEADTYVGNGPFKLKTWEHDAKIELVKNEHYWGAKDVKLTQINFPFIGKEETGYQQFKSGKLDEGDSIIIPPDLVKKGLESGEIKSQKSPAIYFYMFNVEKKPFNNKKIRKAFALAIDRKSIVENVTQGGQVPATGFVPWGIPDFVANKDWVETRDPYLPETAQPEEAKKLLEEGMKEEGYDKLPTVTIDYNTDEGHKKIAEAIQQMWKKNLGVDVKLRNSEWQVYLDKTKSGDFQVGRLGWLPDYIDPMTFMDMWVTGGGNNDTRFSHKEYDALIEKAKSTADQKVRMEALHKAEDILMDEMPIAPIYFYTDLYMEQDYVKGVVRNPDGSVYFRDAYILEH</sequence>
<dbReference type="Gene3D" id="3.40.190.10">
    <property type="entry name" value="Periplasmic binding protein-like II"/>
    <property type="match status" value="1"/>
</dbReference>
<evidence type="ECO:0000313" key="9">
    <source>
        <dbReference type="Proteomes" id="UP000198661"/>
    </source>
</evidence>
<keyword evidence="4 6" id="KW-0732">Signal</keyword>
<proteinExistence type="inferred from homology"/>
<keyword evidence="5" id="KW-0653">Protein transport</keyword>
<evidence type="ECO:0000313" key="8">
    <source>
        <dbReference type="EMBL" id="SFF88126.1"/>
    </source>
</evidence>
<gene>
    <name evidence="8" type="ORF">SAMN04488025_10793</name>
</gene>
<dbReference type="Pfam" id="PF00496">
    <property type="entry name" value="SBP_bac_5"/>
    <property type="match status" value="1"/>
</dbReference>
<dbReference type="PIRSF" id="PIRSF002741">
    <property type="entry name" value="MppA"/>
    <property type="match status" value="1"/>
</dbReference>
<comment type="subcellular location">
    <subcellularLocation>
        <location evidence="1">Cell membrane</location>
        <topology evidence="1">Lipid-anchor</topology>
    </subcellularLocation>
</comment>
<dbReference type="Gene3D" id="3.90.76.10">
    <property type="entry name" value="Dipeptide-binding Protein, Domain 1"/>
    <property type="match status" value="1"/>
</dbReference>
<name>A0A1I2MFI4_9BACL</name>
<dbReference type="SUPFAM" id="SSF53850">
    <property type="entry name" value="Periplasmic binding protein-like II"/>
    <property type="match status" value="1"/>
</dbReference>
<comment type="similarity">
    <text evidence="2">Belongs to the bacterial solute-binding protein 5 family.</text>
</comment>
<dbReference type="Proteomes" id="UP000198661">
    <property type="component" value="Unassembled WGS sequence"/>
</dbReference>
<dbReference type="InterPro" id="IPR023765">
    <property type="entry name" value="SBP_5_CS"/>
</dbReference>
<dbReference type="RefSeq" id="WP_092036852.1">
    <property type="nucleotide sequence ID" value="NZ_FOOK01000007.1"/>
</dbReference>
<dbReference type="GO" id="GO:0015833">
    <property type="term" value="P:peptide transport"/>
    <property type="evidence" value="ECO:0007669"/>
    <property type="project" value="UniProtKB-KW"/>
</dbReference>
<evidence type="ECO:0000256" key="6">
    <source>
        <dbReference type="SAM" id="SignalP"/>
    </source>
</evidence>
<evidence type="ECO:0000256" key="1">
    <source>
        <dbReference type="ARBA" id="ARBA00004193"/>
    </source>
</evidence>
<dbReference type="FunFam" id="3.90.76.10:FF:000001">
    <property type="entry name" value="Oligopeptide ABC transporter substrate-binding protein"/>
    <property type="match status" value="1"/>
</dbReference>
<dbReference type="GO" id="GO:0030288">
    <property type="term" value="C:outer membrane-bounded periplasmic space"/>
    <property type="evidence" value="ECO:0007669"/>
    <property type="project" value="UniProtKB-ARBA"/>
</dbReference>
<feature type="signal peptide" evidence="6">
    <location>
        <begin position="1"/>
        <end position="26"/>
    </location>
</feature>